<feature type="domain" description="Glycosyl transferase family 1" evidence="1">
    <location>
        <begin position="219"/>
        <end position="367"/>
    </location>
</feature>
<dbReference type="EMBL" id="NHRY01000051">
    <property type="protein sequence ID" value="PPQ37122.1"/>
    <property type="molecule type" value="Genomic_DNA"/>
</dbReference>
<dbReference type="SUPFAM" id="SSF53756">
    <property type="entry name" value="UDP-Glycosyltransferase/glycogen phosphorylase"/>
    <property type="match status" value="1"/>
</dbReference>
<accession>A0A2S6NMG4</accession>
<dbReference type="AlphaFoldDB" id="A0A2S6NMG4"/>
<evidence type="ECO:0008006" key="5">
    <source>
        <dbReference type="Google" id="ProtNLM"/>
    </source>
</evidence>
<dbReference type="PANTHER" id="PTHR45947:SF3">
    <property type="entry name" value="SULFOQUINOVOSYL TRANSFERASE SQD2"/>
    <property type="match status" value="1"/>
</dbReference>
<evidence type="ECO:0000259" key="1">
    <source>
        <dbReference type="Pfam" id="PF00534"/>
    </source>
</evidence>
<evidence type="ECO:0000313" key="3">
    <source>
        <dbReference type="EMBL" id="PPQ37122.1"/>
    </source>
</evidence>
<dbReference type="Gene3D" id="3.40.50.2000">
    <property type="entry name" value="Glycogen Phosphorylase B"/>
    <property type="match status" value="2"/>
</dbReference>
<dbReference type="GO" id="GO:0016758">
    <property type="term" value="F:hexosyltransferase activity"/>
    <property type="evidence" value="ECO:0007669"/>
    <property type="project" value="TreeGrafter"/>
</dbReference>
<dbReference type="PANTHER" id="PTHR45947">
    <property type="entry name" value="SULFOQUINOVOSYL TRANSFERASE SQD2"/>
    <property type="match status" value="1"/>
</dbReference>
<comment type="caution">
    <text evidence="3">The sequence shown here is derived from an EMBL/GenBank/DDBJ whole genome shotgun (WGS) entry which is preliminary data.</text>
</comment>
<dbReference type="InterPro" id="IPR001296">
    <property type="entry name" value="Glyco_trans_1"/>
</dbReference>
<proteinExistence type="predicted"/>
<name>A0A2S6NMG4_RHOGL</name>
<dbReference type="Proteomes" id="UP000239724">
    <property type="component" value="Unassembled WGS sequence"/>
</dbReference>
<evidence type="ECO:0000313" key="4">
    <source>
        <dbReference type="Proteomes" id="UP000239724"/>
    </source>
</evidence>
<keyword evidence="4" id="KW-1185">Reference proteome</keyword>
<gene>
    <name evidence="3" type="ORF">CCS01_03905</name>
</gene>
<organism evidence="3 4">
    <name type="scientific">Rhodopila globiformis</name>
    <name type="common">Rhodopseudomonas globiformis</name>
    <dbReference type="NCBI Taxonomy" id="1071"/>
    <lineage>
        <taxon>Bacteria</taxon>
        <taxon>Pseudomonadati</taxon>
        <taxon>Pseudomonadota</taxon>
        <taxon>Alphaproteobacteria</taxon>
        <taxon>Acetobacterales</taxon>
        <taxon>Acetobacteraceae</taxon>
        <taxon>Rhodopila</taxon>
    </lineage>
</organism>
<dbReference type="Pfam" id="PF13439">
    <property type="entry name" value="Glyco_transf_4"/>
    <property type="match status" value="1"/>
</dbReference>
<sequence>MHCGGESVRAMPPPVRIRTLRPVTVQPASRFGASGDSAPLVAHVFPSFAVGGAQVRFAAIANHFGPAFRHIVVSLDGDLACRERLRDDLDVTFPDAGATKNAMLANALRFHGKLRAWRPDVLVTCNWGAIEFALANLLPVARHLHVVDGFGPEERAAQIPRRVLIRRLALGHSPVVLPSRTLVTIARDTWKLPPRVIRHVPNGIDLGRFAAAAQGTQRGGGTPVIGTVAALRPEKNVARLVRAVAAVPGCRLVIVGDGPERPALEALAATLGIADRVSFVGHQAETPDFYARFDLFALSSDTEQMPLSVIEAMASGLPIAATDVGDVRPMLAAENAPFVTALDDAALAAAIRALVADAALRRRLGAANLRKARRDFDQAAMFAAYDALWRGT</sequence>
<protein>
    <recommendedName>
        <fullName evidence="5">Glycosyl transferase family 1 domain-containing protein</fullName>
    </recommendedName>
</protein>
<reference evidence="3 4" key="1">
    <citation type="journal article" date="2018" name="Arch. Microbiol.">
        <title>New insights into the metabolic potential of the phototrophic purple bacterium Rhodopila globiformis DSM 161(T) from its draft genome sequence and evidence for a vanadium-dependent nitrogenase.</title>
        <authorList>
            <person name="Imhoff J.F."/>
            <person name="Rahn T."/>
            <person name="Kunzel S."/>
            <person name="Neulinger S.C."/>
        </authorList>
    </citation>
    <scope>NUCLEOTIDE SEQUENCE [LARGE SCALE GENOMIC DNA]</scope>
    <source>
        <strain evidence="3 4">DSM 161</strain>
    </source>
</reference>
<evidence type="ECO:0000259" key="2">
    <source>
        <dbReference type="Pfam" id="PF13439"/>
    </source>
</evidence>
<dbReference type="InterPro" id="IPR028098">
    <property type="entry name" value="Glyco_trans_4-like_N"/>
</dbReference>
<dbReference type="InterPro" id="IPR050194">
    <property type="entry name" value="Glycosyltransferase_grp1"/>
</dbReference>
<feature type="domain" description="Glycosyltransferase subfamily 4-like N-terminal" evidence="2">
    <location>
        <begin position="50"/>
        <end position="208"/>
    </location>
</feature>
<dbReference type="Pfam" id="PF00534">
    <property type="entry name" value="Glycos_transf_1"/>
    <property type="match status" value="1"/>
</dbReference>